<feature type="compositionally biased region" description="Basic and acidic residues" evidence="1">
    <location>
        <begin position="28"/>
        <end position="41"/>
    </location>
</feature>
<dbReference type="PANTHER" id="PTHR38887">
    <property type="entry name" value="CHROMOSOME 21, WHOLE GENOME SHOTGUN SEQUENCE"/>
    <property type="match status" value="1"/>
</dbReference>
<feature type="compositionally biased region" description="Basic and acidic residues" evidence="1">
    <location>
        <begin position="123"/>
        <end position="132"/>
    </location>
</feature>
<reference evidence="2" key="1">
    <citation type="submission" date="2022-11" db="EMBL/GenBank/DDBJ databases">
        <authorList>
            <person name="Petersen C."/>
        </authorList>
    </citation>
    <scope>NUCLEOTIDE SEQUENCE</scope>
    <source>
        <strain evidence="2">IBT 30069</strain>
    </source>
</reference>
<protein>
    <submittedName>
        <fullName evidence="2">Uncharacterized protein</fullName>
    </submittedName>
</protein>
<evidence type="ECO:0000313" key="2">
    <source>
        <dbReference type="EMBL" id="KAJ5106872.1"/>
    </source>
</evidence>
<keyword evidence="3" id="KW-1185">Reference proteome</keyword>
<proteinExistence type="predicted"/>
<accession>A0A9W9FV05</accession>
<comment type="caution">
    <text evidence="2">The sequence shown here is derived from an EMBL/GenBank/DDBJ whole genome shotgun (WGS) entry which is preliminary data.</text>
</comment>
<gene>
    <name evidence="2" type="ORF">N7456_003547</name>
</gene>
<reference evidence="2" key="2">
    <citation type="journal article" date="2023" name="IMA Fungus">
        <title>Comparative genomic study of the Penicillium genus elucidates a diverse pangenome and 15 lateral gene transfer events.</title>
        <authorList>
            <person name="Petersen C."/>
            <person name="Sorensen T."/>
            <person name="Nielsen M.R."/>
            <person name="Sondergaard T.E."/>
            <person name="Sorensen J.L."/>
            <person name="Fitzpatrick D.A."/>
            <person name="Frisvad J.C."/>
            <person name="Nielsen K.L."/>
        </authorList>
    </citation>
    <scope>NUCLEOTIDE SEQUENCE</scope>
    <source>
        <strain evidence="2">IBT 30069</strain>
    </source>
</reference>
<evidence type="ECO:0000313" key="3">
    <source>
        <dbReference type="Proteomes" id="UP001149165"/>
    </source>
</evidence>
<feature type="region of interest" description="Disordered" evidence="1">
    <location>
        <begin position="20"/>
        <end position="132"/>
    </location>
</feature>
<dbReference type="AlphaFoldDB" id="A0A9W9FV05"/>
<dbReference type="OrthoDB" id="3433125at2759"/>
<sequence>MGKGLARLIGSGIGFTSEAIHAARHRNKDTDPASDSAEHRSLSSSGLGPSATSTRNLPIRNEPAELSNDAEGGRELRGSGTESLPPYSPGESGQDRGVESERGFANAENTEFNPDSEEGASEPSREEIERGLNADEAAWQLDEATEEFGLPAYDAPESGARESNENDSQEINKDDTEDEKAKKRELMVQALAKMAGPPGPKRKLPLPVIIPQRRPGAKKRGFVRAYAPMLADCGIGQDVFLKFISDFHKASQASMWLQIIVVGANITGWTTPSLTATAIAVAIQIVADTAQQLQIRHRQNSYLDRVNQEIFMPRGQYAMIMKFSDKPAKPGKDGQKDQSSGTLAERFGGLISTEQVDFNNSAAKLQTLPPSEQLAEGQRPEFDAAATISKFTHSEEHPDMNKFQQRMKHYRLYSGQTKGELELPESAPLIFPDVDRAAIRVRDGLEPKSKFQESRTWARDYIDRKSQGEFESEHKGSALAVPETARKGFNSRYNDPNHPANNGKLLSALTGGVYNPKPSMIERATAAYKERDDKKRAAKGLPPAEPWKDKLRRKKKEQGARFRIAGEDVMYLMIVNMPTQEELKETVAHLQYLVEEQQREAGKSQS</sequence>
<evidence type="ECO:0000256" key="1">
    <source>
        <dbReference type="SAM" id="MobiDB-lite"/>
    </source>
</evidence>
<feature type="compositionally biased region" description="Basic and acidic residues" evidence="1">
    <location>
        <begin position="159"/>
        <end position="180"/>
    </location>
</feature>
<name>A0A9W9FV05_9EURO</name>
<dbReference type="Proteomes" id="UP001149165">
    <property type="component" value="Unassembled WGS sequence"/>
</dbReference>
<feature type="compositionally biased region" description="Basic and acidic residues" evidence="1">
    <location>
        <begin position="93"/>
        <end position="102"/>
    </location>
</feature>
<organism evidence="2 3">
    <name type="scientific">Penicillium angulare</name>
    <dbReference type="NCBI Taxonomy" id="116970"/>
    <lineage>
        <taxon>Eukaryota</taxon>
        <taxon>Fungi</taxon>
        <taxon>Dikarya</taxon>
        <taxon>Ascomycota</taxon>
        <taxon>Pezizomycotina</taxon>
        <taxon>Eurotiomycetes</taxon>
        <taxon>Eurotiomycetidae</taxon>
        <taxon>Eurotiales</taxon>
        <taxon>Aspergillaceae</taxon>
        <taxon>Penicillium</taxon>
    </lineage>
</organism>
<feature type="compositionally biased region" description="Polar residues" evidence="1">
    <location>
        <begin position="42"/>
        <end position="56"/>
    </location>
</feature>
<feature type="region of interest" description="Disordered" evidence="1">
    <location>
        <begin position="529"/>
        <end position="559"/>
    </location>
</feature>
<dbReference type="InterPro" id="IPR053221">
    <property type="entry name" value="Burnettramic_acid_biosynth"/>
</dbReference>
<feature type="region of interest" description="Disordered" evidence="1">
    <location>
        <begin position="152"/>
        <end position="180"/>
    </location>
</feature>
<dbReference type="PANTHER" id="PTHR38887:SF1">
    <property type="entry name" value="RAS MODIFICATION PROTEIN ERF4"/>
    <property type="match status" value="1"/>
</dbReference>
<dbReference type="EMBL" id="JAPQKH010000003">
    <property type="protein sequence ID" value="KAJ5106872.1"/>
    <property type="molecule type" value="Genomic_DNA"/>
</dbReference>